<comment type="catalytic activity">
    <reaction evidence="10 11 12">
        <text>adenosine(37) in tRNA + dimethylallyl diphosphate = N(6)-dimethylallyladenosine(37) in tRNA + diphosphate</text>
        <dbReference type="Rhea" id="RHEA:26482"/>
        <dbReference type="Rhea" id="RHEA-COMP:10162"/>
        <dbReference type="Rhea" id="RHEA-COMP:10375"/>
        <dbReference type="ChEBI" id="CHEBI:33019"/>
        <dbReference type="ChEBI" id="CHEBI:57623"/>
        <dbReference type="ChEBI" id="CHEBI:74411"/>
        <dbReference type="ChEBI" id="CHEBI:74415"/>
        <dbReference type="EC" id="2.5.1.75"/>
    </reaction>
</comment>
<evidence type="ECO:0000256" key="11">
    <source>
        <dbReference type="HAMAP-Rule" id="MF_00185"/>
    </source>
</evidence>
<dbReference type="InterPro" id="IPR039657">
    <property type="entry name" value="Dimethylallyltransferase"/>
</dbReference>
<evidence type="ECO:0000256" key="10">
    <source>
        <dbReference type="ARBA" id="ARBA00049563"/>
    </source>
</evidence>
<reference evidence="15 16" key="1">
    <citation type="submission" date="2019-09" db="EMBL/GenBank/DDBJ databases">
        <authorList>
            <person name="Silva M."/>
            <person name="Pereira G."/>
            <person name="Lopes-Da-Costa L."/>
            <person name="Silva E."/>
        </authorList>
    </citation>
    <scope>NUCLEOTIDE SEQUENCE [LARGE SCALE GENOMIC DNA]</scope>
    <source>
        <strain evidence="15 16">FMV-PI01</strain>
    </source>
</reference>
<evidence type="ECO:0000256" key="7">
    <source>
        <dbReference type="ARBA" id="ARBA00022741"/>
    </source>
</evidence>
<dbReference type="PANTHER" id="PTHR11088:SF60">
    <property type="entry name" value="TRNA DIMETHYLALLYLTRANSFERASE"/>
    <property type="match status" value="1"/>
</dbReference>
<feature type="region of interest" description="Interaction with substrate tRNA" evidence="11">
    <location>
        <begin position="34"/>
        <end position="37"/>
    </location>
</feature>
<keyword evidence="5 11" id="KW-0808">Transferase</keyword>
<comment type="function">
    <text evidence="2 11 13">Catalyzes the transfer of a dimethylallyl group onto the adenine at position 37 in tRNAs that read codons beginning with uridine, leading to the formation of N6-(dimethylallyl)adenosine (i(6)A).</text>
</comment>
<evidence type="ECO:0000256" key="14">
    <source>
        <dbReference type="RuleBase" id="RU003785"/>
    </source>
</evidence>
<dbReference type="Gene3D" id="1.10.287.890">
    <property type="entry name" value="Crystal structure of tRNA isopentenylpyrophosphate transferase (bh2366) domain"/>
    <property type="match status" value="1"/>
</dbReference>
<comment type="cofactor">
    <cofactor evidence="1 11">
        <name>Mg(2+)</name>
        <dbReference type="ChEBI" id="CHEBI:18420"/>
    </cofactor>
</comment>
<gene>
    <name evidence="11 15" type="primary">miaA</name>
    <name evidence="15" type="ORF">F1B92_00590</name>
</gene>
<dbReference type="Gene3D" id="3.40.50.300">
    <property type="entry name" value="P-loop containing nucleotide triphosphate hydrolases"/>
    <property type="match status" value="1"/>
</dbReference>
<dbReference type="GO" id="GO:0005524">
    <property type="term" value="F:ATP binding"/>
    <property type="evidence" value="ECO:0007669"/>
    <property type="project" value="UniProtKB-UniRule"/>
</dbReference>
<keyword evidence="8 11" id="KW-0067">ATP-binding</keyword>
<evidence type="ECO:0000256" key="1">
    <source>
        <dbReference type="ARBA" id="ARBA00001946"/>
    </source>
</evidence>
<feature type="binding site" evidence="11">
    <location>
        <begin position="11"/>
        <end position="16"/>
    </location>
    <ligand>
        <name>substrate</name>
    </ligand>
</feature>
<dbReference type="AlphaFoldDB" id="A0A6L5WFR6"/>
<dbReference type="PANTHER" id="PTHR11088">
    <property type="entry name" value="TRNA DIMETHYLALLYLTRANSFERASE"/>
    <property type="match status" value="1"/>
</dbReference>
<evidence type="ECO:0000256" key="12">
    <source>
        <dbReference type="RuleBase" id="RU003783"/>
    </source>
</evidence>
<evidence type="ECO:0000256" key="5">
    <source>
        <dbReference type="ARBA" id="ARBA00022679"/>
    </source>
</evidence>
<dbReference type="EMBL" id="VWSJ01000001">
    <property type="protein sequence ID" value="MSN95709.1"/>
    <property type="molecule type" value="Genomic_DNA"/>
</dbReference>
<evidence type="ECO:0000313" key="16">
    <source>
        <dbReference type="Proteomes" id="UP000476338"/>
    </source>
</evidence>
<evidence type="ECO:0000256" key="4">
    <source>
        <dbReference type="ARBA" id="ARBA00011245"/>
    </source>
</evidence>
<feature type="site" description="Interaction with substrate tRNA" evidence="11">
    <location>
        <position position="100"/>
    </location>
</feature>
<protein>
    <recommendedName>
        <fullName evidence="11">tRNA dimethylallyltransferase</fullName>
        <ecNumber evidence="11">2.5.1.75</ecNumber>
    </recommendedName>
    <alternativeName>
        <fullName evidence="11">Dimethylallyl diphosphate:tRNA dimethylallyltransferase</fullName>
        <shortName evidence="11">DMAPP:tRNA dimethylallyltransferase</shortName>
        <shortName evidence="11">DMATase</shortName>
    </alternativeName>
    <alternativeName>
        <fullName evidence="11">Isopentenyl-diphosphate:tRNA isopentenyltransferase</fullName>
        <shortName evidence="11">IPP transferase</shortName>
        <shortName evidence="11">IPPT</shortName>
        <shortName evidence="11">IPTase</shortName>
    </alternativeName>
</protein>
<comment type="caution">
    <text evidence="15">The sequence shown here is derived from an EMBL/GenBank/DDBJ whole genome shotgun (WGS) entry which is preliminary data.</text>
</comment>
<keyword evidence="16" id="KW-1185">Reference proteome</keyword>
<sequence>MFLEFAIIAPTASGKSELALHLASKFNAVILSLDSLSVYKQIDIASAKPSKEELKMVKHFGIDLVYPNKHFSVGDFITEYQKAKIYAQNLQIPLIITGGSGFYLKAMMSGLSPKIQDVKQDLSNEEIYNLALKIDKEFANNFSKNDSYRLLKWYSIYKTTNEIPTLFLKQNLKPPVIQNLKIYEIFVEREILRKKIEARTKSMIKSGLIDEAKFLFDKYTTKPKSLNSIGLKECASFLRGEISLTELENLISTHTAQLAKRQRTFNKSQFKDKISLSKDELKAFLENLLKSHLK</sequence>
<proteinExistence type="inferred from homology"/>
<dbReference type="RefSeq" id="WP_154569980.1">
    <property type="nucleotide sequence ID" value="NZ_VWSJ01000001.1"/>
</dbReference>
<reference evidence="15 16" key="2">
    <citation type="submission" date="2020-03" db="EMBL/GenBank/DDBJ databases">
        <title>Campylobacter portucalensis sp. nov., a new species of Campylobacter isolated from the reproductive tract of bulls.</title>
        <authorList>
            <person name="Silva M.F."/>
            <person name="Pereira G."/>
            <person name="Carneiro C."/>
            <person name="Hemphill A."/>
            <person name="Mateus L."/>
            <person name="Lopes-Da-Costa L."/>
            <person name="Silva E."/>
        </authorList>
    </citation>
    <scope>NUCLEOTIDE SEQUENCE [LARGE SCALE GENOMIC DNA]</scope>
    <source>
        <strain evidence="15 16">FMV-PI01</strain>
    </source>
</reference>
<dbReference type="Pfam" id="PF01715">
    <property type="entry name" value="IPPT"/>
    <property type="match status" value="1"/>
</dbReference>
<comment type="subunit">
    <text evidence="4 11">Monomer.</text>
</comment>
<feature type="binding site" evidence="11">
    <location>
        <begin position="9"/>
        <end position="16"/>
    </location>
    <ligand>
        <name>ATP</name>
        <dbReference type="ChEBI" id="CHEBI:30616"/>
    </ligand>
</feature>
<dbReference type="InterPro" id="IPR018022">
    <property type="entry name" value="IPT"/>
</dbReference>
<comment type="similarity">
    <text evidence="3 11 14">Belongs to the IPP transferase family.</text>
</comment>
<evidence type="ECO:0000256" key="13">
    <source>
        <dbReference type="RuleBase" id="RU003784"/>
    </source>
</evidence>
<dbReference type="InterPro" id="IPR027417">
    <property type="entry name" value="P-loop_NTPase"/>
</dbReference>
<dbReference type="EC" id="2.5.1.75" evidence="11"/>
<accession>A0A6L5WFR6</accession>
<evidence type="ECO:0000313" key="15">
    <source>
        <dbReference type="EMBL" id="MSN95709.1"/>
    </source>
</evidence>
<keyword evidence="7 11" id="KW-0547">Nucleotide-binding</keyword>
<organism evidence="15 16">
    <name type="scientific">Campylobacter portucalensis</name>
    <dbReference type="NCBI Taxonomy" id="2608384"/>
    <lineage>
        <taxon>Bacteria</taxon>
        <taxon>Pseudomonadati</taxon>
        <taxon>Campylobacterota</taxon>
        <taxon>Epsilonproteobacteria</taxon>
        <taxon>Campylobacterales</taxon>
        <taxon>Campylobacteraceae</taxon>
        <taxon>Campylobacter</taxon>
    </lineage>
</organism>
<evidence type="ECO:0000256" key="2">
    <source>
        <dbReference type="ARBA" id="ARBA00003213"/>
    </source>
</evidence>
<keyword evidence="9 11" id="KW-0460">Magnesium</keyword>
<dbReference type="HAMAP" id="MF_00185">
    <property type="entry name" value="IPP_trans"/>
    <property type="match status" value="1"/>
</dbReference>
<evidence type="ECO:0000256" key="3">
    <source>
        <dbReference type="ARBA" id="ARBA00005842"/>
    </source>
</evidence>
<evidence type="ECO:0000256" key="6">
    <source>
        <dbReference type="ARBA" id="ARBA00022694"/>
    </source>
</evidence>
<dbReference type="Proteomes" id="UP000476338">
    <property type="component" value="Unassembled WGS sequence"/>
</dbReference>
<dbReference type="SUPFAM" id="SSF52540">
    <property type="entry name" value="P-loop containing nucleoside triphosphate hydrolases"/>
    <property type="match status" value="2"/>
</dbReference>
<dbReference type="GO" id="GO:0006400">
    <property type="term" value="P:tRNA modification"/>
    <property type="evidence" value="ECO:0007669"/>
    <property type="project" value="TreeGrafter"/>
</dbReference>
<evidence type="ECO:0000256" key="8">
    <source>
        <dbReference type="ARBA" id="ARBA00022840"/>
    </source>
</evidence>
<dbReference type="NCBIfam" id="TIGR00174">
    <property type="entry name" value="miaA"/>
    <property type="match status" value="1"/>
</dbReference>
<keyword evidence="6 11" id="KW-0819">tRNA processing</keyword>
<dbReference type="GO" id="GO:0052381">
    <property type="term" value="F:tRNA dimethylallyltransferase activity"/>
    <property type="evidence" value="ECO:0007669"/>
    <property type="project" value="UniProtKB-UniRule"/>
</dbReference>
<name>A0A6L5WFR6_9BACT</name>
<comment type="caution">
    <text evidence="11">Lacks conserved residue(s) required for the propagation of feature annotation.</text>
</comment>
<evidence type="ECO:0000256" key="9">
    <source>
        <dbReference type="ARBA" id="ARBA00022842"/>
    </source>
</evidence>